<keyword evidence="4 8" id="KW-0521">NADP</keyword>
<dbReference type="PROSITE" id="PS00747">
    <property type="entry name" value="GLUTR"/>
    <property type="match status" value="1"/>
</dbReference>
<feature type="site" description="Important for activity" evidence="8 12">
    <location>
        <position position="92"/>
    </location>
</feature>
<organism evidence="18 19">
    <name type="scientific">Salarchaeum japonicum</name>
    <dbReference type="NCBI Taxonomy" id="555573"/>
    <lineage>
        <taxon>Archaea</taxon>
        <taxon>Methanobacteriati</taxon>
        <taxon>Methanobacteriota</taxon>
        <taxon>Stenosarchaea group</taxon>
        <taxon>Halobacteria</taxon>
        <taxon>Halobacteriales</taxon>
        <taxon>Halobacteriaceae</taxon>
    </lineage>
</organism>
<dbReference type="EC" id="1.2.1.70" evidence="3 8"/>
<dbReference type="GO" id="GO:0050661">
    <property type="term" value="F:NADP binding"/>
    <property type="evidence" value="ECO:0007669"/>
    <property type="project" value="InterPro"/>
</dbReference>
<accession>A0AAV3SZ78</accession>
<feature type="binding site" evidence="8 10">
    <location>
        <position position="113"/>
    </location>
    <ligand>
        <name>substrate</name>
    </ligand>
</feature>
<comment type="domain">
    <text evidence="8">Possesses an unusual extended V-shaped dimeric structure with each monomer consisting of three distinct domains arranged along a curved 'spinal' alpha-helix. The N-terminal catalytic domain specifically recognizes the glutamate moiety of the substrate. The second domain is the NADPH-binding domain, and the third C-terminal domain is responsible for dimerization.</text>
</comment>
<dbReference type="InterPro" id="IPR018214">
    <property type="entry name" value="GluRdtase_CS"/>
</dbReference>
<evidence type="ECO:0000256" key="14">
    <source>
        <dbReference type="SAM" id="MobiDB-lite"/>
    </source>
</evidence>
<evidence type="ECO:0000313" key="19">
    <source>
        <dbReference type="Proteomes" id="UP001500194"/>
    </source>
</evidence>
<evidence type="ECO:0000256" key="10">
    <source>
        <dbReference type="PIRSR" id="PIRSR000445-2"/>
    </source>
</evidence>
<reference evidence="18 19" key="1">
    <citation type="journal article" date="2019" name="Int. J. Syst. Evol. Microbiol.">
        <title>The Global Catalogue of Microorganisms (GCM) 10K type strain sequencing project: providing services to taxonomists for standard genome sequencing and annotation.</title>
        <authorList>
            <consortium name="The Broad Institute Genomics Platform"/>
            <consortium name="The Broad Institute Genome Sequencing Center for Infectious Disease"/>
            <person name="Wu L."/>
            <person name="Ma J."/>
        </authorList>
    </citation>
    <scope>NUCLEOTIDE SEQUENCE [LARGE SCALE GENOMIC DNA]</scope>
    <source>
        <strain evidence="18 19">JCM 16327</strain>
    </source>
</reference>
<dbReference type="InterPro" id="IPR036343">
    <property type="entry name" value="GluRdtase_N_sf"/>
</dbReference>
<dbReference type="Proteomes" id="UP001500194">
    <property type="component" value="Unassembled WGS sequence"/>
</dbReference>
<dbReference type="PIRSF" id="PIRSF000445">
    <property type="entry name" value="4pyrrol_synth_GluRdtase"/>
    <property type="match status" value="1"/>
</dbReference>
<dbReference type="Gene3D" id="3.30.460.30">
    <property type="entry name" value="Glutamyl-tRNA reductase, N-terminal domain"/>
    <property type="match status" value="1"/>
</dbReference>
<comment type="miscellaneous">
    <text evidence="8">During catalysis, the active site Cys acts as a nucleophile attacking the alpha-carbonyl group of tRNA-bound glutamate with the formation of a thioester intermediate between enzyme and glutamate, and the concomitant release of tRNA(Glu). The thioester intermediate is finally reduced by direct hydride transfer from NADPH, to form the product GSA.</text>
</comment>
<dbReference type="GeneID" id="68572324"/>
<evidence type="ECO:0000256" key="9">
    <source>
        <dbReference type="PIRSR" id="PIRSR000445-1"/>
    </source>
</evidence>
<protein>
    <recommendedName>
        <fullName evidence="3 8">Glutamyl-tRNA reductase</fullName>
        <shortName evidence="8">GluTR</shortName>
        <ecNumber evidence="3 8">1.2.1.70</ecNumber>
    </recommendedName>
</protein>
<dbReference type="Pfam" id="PF00745">
    <property type="entry name" value="GlutR_dimer"/>
    <property type="match status" value="1"/>
</dbReference>
<comment type="catalytic activity">
    <reaction evidence="7 8 13">
        <text>(S)-4-amino-5-oxopentanoate + tRNA(Glu) + NADP(+) = L-glutamyl-tRNA(Glu) + NADPH + H(+)</text>
        <dbReference type="Rhea" id="RHEA:12344"/>
        <dbReference type="Rhea" id="RHEA-COMP:9663"/>
        <dbReference type="Rhea" id="RHEA-COMP:9680"/>
        <dbReference type="ChEBI" id="CHEBI:15378"/>
        <dbReference type="ChEBI" id="CHEBI:57501"/>
        <dbReference type="ChEBI" id="CHEBI:57783"/>
        <dbReference type="ChEBI" id="CHEBI:58349"/>
        <dbReference type="ChEBI" id="CHEBI:78442"/>
        <dbReference type="ChEBI" id="CHEBI:78520"/>
        <dbReference type="EC" id="1.2.1.70"/>
    </reaction>
</comment>
<evidence type="ECO:0000256" key="1">
    <source>
        <dbReference type="ARBA" id="ARBA00005059"/>
    </source>
</evidence>
<dbReference type="Pfam" id="PF01488">
    <property type="entry name" value="Shikimate_DH"/>
    <property type="match status" value="1"/>
</dbReference>
<evidence type="ECO:0000256" key="7">
    <source>
        <dbReference type="ARBA" id="ARBA00047464"/>
    </source>
</evidence>
<dbReference type="SUPFAM" id="SSF69075">
    <property type="entry name" value="Glutamyl tRNA-reductase dimerization domain"/>
    <property type="match status" value="1"/>
</dbReference>
<comment type="function">
    <text evidence="8">Catalyzes the NADPH-dependent reduction of glutamyl-tRNA(Glu) to glutamate 1-semialdehyde (GSA).</text>
</comment>
<dbReference type="HAMAP" id="MF_00087">
    <property type="entry name" value="Glu_tRNA_reductase"/>
    <property type="match status" value="1"/>
</dbReference>
<feature type="active site" description="Nucleophile" evidence="8 9">
    <location>
        <position position="53"/>
    </location>
</feature>
<proteinExistence type="inferred from homology"/>
<evidence type="ECO:0000313" key="18">
    <source>
        <dbReference type="EMBL" id="GAA0646158.1"/>
    </source>
</evidence>
<feature type="domain" description="Quinate/shikimate 5-dehydrogenase/glutamyl-tRNA reductase" evidence="16">
    <location>
        <begin position="165"/>
        <end position="293"/>
    </location>
</feature>
<comment type="caution">
    <text evidence="18">The sequence shown here is derived from an EMBL/GenBank/DDBJ whole genome shotgun (WGS) entry which is preliminary data.</text>
</comment>
<dbReference type="AlphaFoldDB" id="A0AAV3SZ78"/>
<evidence type="ECO:0000256" key="6">
    <source>
        <dbReference type="ARBA" id="ARBA00023244"/>
    </source>
</evidence>
<dbReference type="EMBL" id="BAAADU010000002">
    <property type="protein sequence ID" value="GAA0646158.1"/>
    <property type="molecule type" value="Genomic_DNA"/>
</dbReference>
<feature type="compositionally biased region" description="Low complexity" evidence="14">
    <location>
        <begin position="414"/>
        <end position="433"/>
    </location>
</feature>
<comment type="similarity">
    <text evidence="2 8 13">Belongs to the glutamyl-tRNA reductase family.</text>
</comment>
<evidence type="ECO:0000256" key="2">
    <source>
        <dbReference type="ARBA" id="ARBA00005916"/>
    </source>
</evidence>
<dbReference type="InterPro" id="IPR000343">
    <property type="entry name" value="4pyrrol_synth_GluRdtase"/>
</dbReference>
<dbReference type="SUPFAM" id="SSF69742">
    <property type="entry name" value="Glutamyl tRNA-reductase catalytic, N-terminal domain"/>
    <property type="match status" value="1"/>
</dbReference>
<feature type="binding site" evidence="8 10">
    <location>
        <position position="102"/>
    </location>
    <ligand>
        <name>substrate</name>
    </ligand>
</feature>
<evidence type="ECO:0000259" key="16">
    <source>
        <dbReference type="Pfam" id="PF01488"/>
    </source>
</evidence>
<dbReference type="Gene3D" id="3.40.50.720">
    <property type="entry name" value="NAD(P)-binding Rossmann-like Domain"/>
    <property type="match status" value="1"/>
</dbReference>
<name>A0AAV3SZ78_9EURY</name>
<feature type="region of interest" description="Disordered" evidence="14">
    <location>
        <begin position="409"/>
        <end position="433"/>
    </location>
</feature>
<evidence type="ECO:0000256" key="11">
    <source>
        <dbReference type="PIRSR" id="PIRSR000445-3"/>
    </source>
</evidence>
<feature type="domain" description="Tetrapyrrole biosynthesis glutamyl-tRNA reductase dimerisation" evidence="15">
    <location>
        <begin position="308"/>
        <end position="408"/>
    </location>
</feature>
<dbReference type="NCBIfam" id="TIGR01035">
    <property type="entry name" value="hemA"/>
    <property type="match status" value="1"/>
</dbReference>
<evidence type="ECO:0000259" key="17">
    <source>
        <dbReference type="Pfam" id="PF05201"/>
    </source>
</evidence>
<dbReference type="SUPFAM" id="SSF51735">
    <property type="entry name" value="NAD(P)-binding Rossmann-fold domains"/>
    <property type="match status" value="1"/>
</dbReference>
<comment type="subunit">
    <text evidence="8">Homodimer.</text>
</comment>
<dbReference type="InterPro" id="IPR015895">
    <property type="entry name" value="4pyrrol_synth_GluRdtase_N"/>
</dbReference>
<feature type="binding site" evidence="8 11">
    <location>
        <begin position="181"/>
        <end position="186"/>
    </location>
    <ligand>
        <name>NADP(+)</name>
        <dbReference type="ChEBI" id="CHEBI:58349"/>
    </ligand>
</feature>
<evidence type="ECO:0000256" key="13">
    <source>
        <dbReference type="RuleBase" id="RU000584"/>
    </source>
</evidence>
<dbReference type="InterPro" id="IPR015896">
    <property type="entry name" value="4pyrrol_synth_GluRdtase_dimer"/>
</dbReference>
<dbReference type="PANTHER" id="PTHR43013:SF1">
    <property type="entry name" value="GLUTAMYL-TRNA REDUCTASE"/>
    <property type="match status" value="1"/>
</dbReference>
<dbReference type="InterPro" id="IPR036291">
    <property type="entry name" value="NAD(P)-bd_dom_sf"/>
</dbReference>
<evidence type="ECO:0000256" key="3">
    <source>
        <dbReference type="ARBA" id="ARBA00012970"/>
    </source>
</evidence>
<keyword evidence="5 8" id="KW-0560">Oxidoreductase</keyword>
<feature type="binding site" evidence="8 10">
    <location>
        <begin position="52"/>
        <end position="55"/>
    </location>
    <ligand>
        <name>substrate</name>
    </ligand>
</feature>
<sequence>MNENLGVIAGVRVSHDHATLDDIEAARLGSDADVVASLLDEPGVREAFAVQTCHRVEAYVVADDESTGDRALDAVFGDAPVVGMNHEASLRHLLRVAAGLESVVLGEDQIMGQLRDAFEAARDAGGVGPVLREAVTKALHVGERARNETTINEGVVSLGSAATRLADREAGLAGASALVVGAGEMGALAAKAFDASAAANLVVANRTVTHAEWVLEELETASAAVSLDALSEHVASADVVVTATGSDDPVVTKRTVQGAGETFLVDLGQPRDVAPAVSEVADVSVRDLDDIEAMTEATRDKRADAAREVERIVTEEFERLLAQYKRKRADEVIATMYESAERLKARELDTAFSKLDAEGELNDAQRETVEALADSLVSQILAAPTRSLRDAAEDDDWQTIATALELFDPDLDGSSPLADADPSAWAAAETEDD</sequence>
<evidence type="ECO:0000256" key="5">
    <source>
        <dbReference type="ARBA" id="ARBA00023002"/>
    </source>
</evidence>
<dbReference type="PANTHER" id="PTHR43013">
    <property type="entry name" value="GLUTAMYL-TRNA REDUCTASE"/>
    <property type="match status" value="1"/>
</dbReference>
<dbReference type="InterPro" id="IPR006151">
    <property type="entry name" value="Shikm_DH/Glu-tRNA_Rdtase"/>
</dbReference>
<evidence type="ECO:0000256" key="12">
    <source>
        <dbReference type="PIRSR" id="PIRSR000445-4"/>
    </source>
</evidence>
<dbReference type="Pfam" id="PF05201">
    <property type="entry name" value="GlutR_N"/>
    <property type="match status" value="1"/>
</dbReference>
<keyword evidence="6 8" id="KW-0627">Porphyrin biosynthesis</keyword>
<dbReference type="GO" id="GO:0008883">
    <property type="term" value="F:glutamyl-tRNA reductase activity"/>
    <property type="evidence" value="ECO:0007669"/>
    <property type="project" value="UniProtKB-UniRule"/>
</dbReference>
<dbReference type="InterPro" id="IPR036453">
    <property type="entry name" value="GluRdtase_dimer_dom_sf"/>
</dbReference>
<evidence type="ECO:0000259" key="15">
    <source>
        <dbReference type="Pfam" id="PF00745"/>
    </source>
</evidence>
<dbReference type="GO" id="GO:0019353">
    <property type="term" value="P:protoporphyrinogen IX biosynthetic process from glutamate"/>
    <property type="evidence" value="ECO:0007669"/>
    <property type="project" value="TreeGrafter"/>
</dbReference>
<comment type="pathway">
    <text evidence="1 8 13">Porphyrin-containing compound metabolism; protoporphyrin-IX biosynthesis; 5-aminolevulinate from L-glutamyl-tRNA(Glu): step 1/2.</text>
</comment>
<dbReference type="RefSeq" id="WP_319799821.1">
    <property type="nucleotide sequence ID" value="NZ_BAAADU010000002.1"/>
</dbReference>
<feature type="domain" description="Glutamyl-tRNA reductase N-terminal" evidence="17">
    <location>
        <begin position="11"/>
        <end position="149"/>
    </location>
</feature>
<gene>
    <name evidence="8 18" type="primary">hemA</name>
    <name evidence="18" type="ORF">GCM10009019_05590</name>
</gene>
<evidence type="ECO:0000256" key="4">
    <source>
        <dbReference type="ARBA" id="ARBA00022857"/>
    </source>
</evidence>
<evidence type="ECO:0000256" key="8">
    <source>
        <dbReference type="HAMAP-Rule" id="MF_00087"/>
    </source>
</evidence>
<feature type="binding site" evidence="8 10">
    <location>
        <begin position="107"/>
        <end position="109"/>
    </location>
    <ligand>
        <name>substrate</name>
    </ligand>
</feature>
<keyword evidence="19" id="KW-1185">Reference proteome</keyword>